<feature type="repeat" description="TPR" evidence="3">
    <location>
        <begin position="162"/>
        <end position="195"/>
    </location>
</feature>
<evidence type="ECO:0000256" key="2">
    <source>
        <dbReference type="ARBA" id="ARBA00022803"/>
    </source>
</evidence>
<dbReference type="PANTHER" id="PTHR44943">
    <property type="entry name" value="CELLULOSE SYNTHASE OPERON PROTEIN C"/>
    <property type="match status" value="1"/>
</dbReference>
<keyword evidence="6" id="KW-1185">Reference proteome</keyword>
<feature type="signal peptide" evidence="4">
    <location>
        <begin position="1"/>
        <end position="22"/>
    </location>
</feature>
<evidence type="ECO:0000256" key="1">
    <source>
        <dbReference type="ARBA" id="ARBA00022737"/>
    </source>
</evidence>
<dbReference type="Proteomes" id="UP000606600">
    <property type="component" value="Unassembled WGS sequence"/>
</dbReference>
<dbReference type="Pfam" id="PF13181">
    <property type="entry name" value="TPR_8"/>
    <property type="match status" value="1"/>
</dbReference>
<feature type="repeat" description="TPR" evidence="3">
    <location>
        <begin position="60"/>
        <end position="93"/>
    </location>
</feature>
<dbReference type="InterPro" id="IPR019734">
    <property type="entry name" value="TPR_rpt"/>
</dbReference>
<evidence type="ECO:0000313" key="5">
    <source>
        <dbReference type="EMBL" id="MBD1365169.1"/>
    </source>
</evidence>
<protein>
    <submittedName>
        <fullName evidence="5">Tetratricopeptide repeat protein</fullName>
    </submittedName>
</protein>
<dbReference type="Pfam" id="PF07719">
    <property type="entry name" value="TPR_2"/>
    <property type="match status" value="1"/>
</dbReference>
<feature type="chain" id="PRO_5047288100" evidence="4">
    <location>
        <begin position="23"/>
        <end position="207"/>
    </location>
</feature>
<comment type="caution">
    <text evidence="5">The sequence shown here is derived from an EMBL/GenBank/DDBJ whole genome shotgun (WGS) entry which is preliminary data.</text>
</comment>
<accession>A0ABR7WS90</accession>
<dbReference type="RefSeq" id="WP_191189827.1">
    <property type="nucleotide sequence ID" value="NZ_JACWMY010000007.1"/>
</dbReference>
<evidence type="ECO:0000313" key="6">
    <source>
        <dbReference type="Proteomes" id="UP000606600"/>
    </source>
</evidence>
<dbReference type="PROSITE" id="PS50005">
    <property type="entry name" value="TPR"/>
    <property type="match status" value="3"/>
</dbReference>
<dbReference type="PANTHER" id="PTHR44943:SF8">
    <property type="entry name" value="TPR REPEAT-CONTAINING PROTEIN MJ0263"/>
    <property type="match status" value="1"/>
</dbReference>
<dbReference type="EMBL" id="JACWMY010000007">
    <property type="protein sequence ID" value="MBD1365169.1"/>
    <property type="molecule type" value="Genomic_DNA"/>
</dbReference>
<dbReference type="Pfam" id="PF13432">
    <property type="entry name" value="TPR_16"/>
    <property type="match status" value="1"/>
</dbReference>
<keyword evidence="2 3" id="KW-0802">TPR repeat</keyword>
<dbReference type="Gene3D" id="1.25.40.10">
    <property type="entry name" value="Tetratricopeptide repeat domain"/>
    <property type="match status" value="2"/>
</dbReference>
<name>A0ABR7WS90_9SPHI</name>
<keyword evidence="1" id="KW-0677">Repeat</keyword>
<keyword evidence="4" id="KW-0732">Signal</keyword>
<reference evidence="5 6" key="1">
    <citation type="submission" date="2020-09" db="EMBL/GenBank/DDBJ databases">
        <title>Novel species of Mucilaginibacter isolated from a glacier on the Tibetan Plateau.</title>
        <authorList>
            <person name="Liu Q."/>
            <person name="Xin Y.-H."/>
        </authorList>
    </citation>
    <scope>NUCLEOTIDE SEQUENCE [LARGE SCALE GENOMIC DNA]</scope>
    <source>
        <strain evidence="5 6">ZT4R22</strain>
    </source>
</reference>
<sequence length="207" mass="23622">MEVLKKLFTVLICLFAMLQARAQSEAAMQRAYKSSYADEAKKNYAEAINDIKPFYSDGDYESNLRLGWLYFLSKNYTAAESYYAKAVRIKPNALEAKFGYVKPLSLLASWDKVLAQYAAILKIDPQNTQANYWAGVIFYNRKQYDAAARYFTKVVTLYPFDYDGNQMLGWAYLMSGNKAQARVYFEQALIIKPEDASSTDGLNKAKN</sequence>
<dbReference type="SMART" id="SM00028">
    <property type="entry name" value="TPR"/>
    <property type="match status" value="3"/>
</dbReference>
<evidence type="ECO:0000256" key="4">
    <source>
        <dbReference type="SAM" id="SignalP"/>
    </source>
</evidence>
<dbReference type="SUPFAM" id="SSF48452">
    <property type="entry name" value="TPR-like"/>
    <property type="match status" value="1"/>
</dbReference>
<gene>
    <name evidence="5" type="ORF">IDJ77_15240</name>
</gene>
<feature type="repeat" description="TPR" evidence="3">
    <location>
        <begin position="128"/>
        <end position="161"/>
    </location>
</feature>
<proteinExistence type="predicted"/>
<dbReference type="InterPro" id="IPR051685">
    <property type="entry name" value="Ycf3/AcsC/BcsC/TPR_MFPF"/>
</dbReference>
<evidence type="ECO:0000256" key="3">
    <source>
        <dbReference type="PROSITE-ProRule" id="PRU00339"/>
    </source>
</evidence>
<organism evidence="5 6">
    <name type="scientific">Mucilaginibacter pankratovii</name>
    <dbReference type="NCBI Taxonomy" id="2772110"/>
    <lineage>
        <taxon>Bacteria</taxon>
        <taxon>Pseudomonadati</taxon>
        <taxon>Bacteroidota</taxon>
        <taxon>Sphingobacteriia</taxon>
        <taxon>Sphingobacteriales</taxon>
        <taxon>Sphingobacteriaceae</taxon>
        <taxon>Mucilaginibacter</taxon>
    </lineage>
</organism>
<dbReference type="InterPro" id="IPR013105">
    <property type="entry name" value="TPR_2"/>
</dbReference>
<dbReference type="InterPro" id="IPR011990">
    <property type="entry name" value="TPR-like_helical_dom_sf"/>
</dbReference>